<reference evidence="2" key="1">
    <citation type="submission" date="2020-06" db="EMBL/GenBank/DDBJ databases">
        <title>Unique genomic features of the anaerobic methanotrophic archaea.</title>
        <authorList>
            <person name="Chadwick G.L."/>
            <person name="Skennerton C.T."/>
            <person name="Laso-Perez R."/>
            <person name="Leu A.O."/>
            <person name="Speth D.R."/>
            <person name="Yu H."/>
            <person name="Morgan-Lang C."/>
            <person name="Hatzenpichler R."/>
            <person name="Goudeau D."/>
            <person name="Malmstrom R."/>
            <person name="Brazelton W.J."/>
            <person name="Woyke T."/>
            <person name="Hallam S.J."/>
            <person name="Tyson G.W."/>
            <person name="Wegener G."/>
            <person name="Boetius A."/>
            <person name="Orphan V."/>
        </authorList>
    </citation>
    <scope>NUCLEOTIDE SEQUENCE</scope>
</reference>
<evidence type="ECO:0000256" key="1">
    <source>
        <dbReference type="SAM" id="Phobius"/>
    </source>
</evidence>
<protein>
    <submittedName>
        <fullName evidence="2">Uncharacterized protein</fullName>
    </submittedName>
</protein>
<dbReference type="AlphaFoldDB" id="A0A7G9Z6W3"/>
<proteinExistence type="predicted"/>
<sequence length="164" mass="18886">MLIELENVLSHLSQLFNLEITPKEKSVNLHKANDHLFRVTLDCYKLLWIRLLDQLKMIEGDNSVRKLGLNISEGEFTMKLQKIKKLAQEARNIEMKAVGISPMSSIDKYKEVVKNSYELIDKRDDIKISEIKSLKRFISTKEFLIGIVIGIFGGMISGYLLLFI</sequence>
<accession>A0A7G9Z6W3</accession>
<keyword evidence="1" id="KW-0812">Transmembrane</keyword>
<keyword evidence="1" id="KW-1133">Transmembrane helix</keyword>
<keyword evidence="1" id="KW-0472">Membrane</keyword>
<organism evidence="2">
    <name type="scientific">Candidatus Methanophaga sp. ANME-1 ERB7</name>
    <dbReference type="NCBI Taxonomy" id="2759913"/>
    <lineage>
        <taxon>Archaea</taxon>
        <taxon>Methanobacteriati</taxon>
        <taxon>Methanobacteriota</taxon>
        <taxon>Stenosarchaea group</taxon>
        <taxon>Methanomicrobia</taxon>
        <taxon>Candidatus Methanophagales</taxon>
        <taxon>Candidatus Methanophagaceae</taxon>
        <taxon>Candidatus Methanophaga</taxon>
    </lineage>
</organism>
<feature type="transmembrane region" description="Helical" evidence="1">
    <location>
        <begin position="143"/>
        <end position="162"/>
    </location>
</feature>
<dbReference type="EMBL" id="MT631639">
    <property type="protein sequence ID" value="QNO55997.1"/>
    <property type="molecule type" value="Genomic_DNA"/>
</dbReference>
<evidence type="ECO:0000313" key="2">
    <source>
        <dbReference type="EMBL" id="QNO55997.1"/>
    </source>
</evidence>
<name>A0A7G9Z6W3_9EURY</name>
<gene>
    <name evidence="2" type="ORF">KDJLAEDB_00002</name>
</gene>